<dbReference type="InterPro" id="IPR015510">
    <property type="entry name" value="PGRP"/>
</dbReference>
<dbReference type="InterPro" id="IPR036505">
    <property type="entry name" value="Amidase/PGRP_sf"/>
</dbReference>
<evidence type="ECO:0000256" key="1">
    <source>
        <dbReference type="ARBA" id="ARBA00007553"/>
    </source>
</evidence>
<feature type="domain" description="Peptidoglycan recognition protein family" evidence="3">
    <location>
        <begin position="42"/>
        <end position="196"/>
    </location>
</feature>
<proteinExistence type="inferred from homology"/>
<comment type="similarity">
    <text evidence="1">Belongs to the N-acetylmuramoyl-L-alanine amidase 2 family.</text>
</comment>
<dbReference type="PANTHER" id="PTHR11022:SF41">
    <property type="entry name" value="PEPTIDOGLYCAN-RECOGNITION PROTEIN LC-RELATED"/>
    <property type="match status" value="1"/>
</dbReference>
<comment type="caution">
    <text evidence="4">The sequence shown here is derived from an EMBL/GenBank/DDBJ whole genome shotgun (WGS) entry which is preliminary data.</text>
</comment>
<dbReference type="Gene3D" id="3.40.80.10">
    <property type="entry name" value="Peptidoglycan recognition protein-like"/>
    <property type="match status" value="1"/>
</dbReference>
<gene>
    <name evidence="4" type="ORF">AAFH96_31980</name>
</gene>
<dbReference type="SMART" id="SM00701">
    <property type="entry name" value="PGRP"/>
    <property type="match status" value="1"/>
</dbReference>
<protein>
    <submittedName>
        <fullName evidence="4">N-acetylmuramoyl-L-alanine amidase</fullName>
        <ecNumber evidence="4">3.5.1.28</ecNumber>
    </submittedName>
</protein>
<dbReference type="InterPro" id="IPR002502">
    <property type="entry name" value="Amidase_domain"/>
</dbReference>
<dbReference type="Proteomes" id="UP001582793">
    <property type="component" value="Unassembled WGS sequence"/>
</dbReference>
<reference evidence="4 5" key="1">
    <citation type="submission" date="2024-04" db="EMBL/GenBank/DDBJ databases">
        <title>Polymorphospora sp. isolated from Baiyangdian Lake in Xiong'an New Area.</title>
        <authorList>
            <person name="Zhang X."/>
            <person name="Liu J."/>
        </authorList>
    </citation>
    <scope>NUCLEOTIDE SEQUENCE [LARGE SCALE GENOMIC DNA]</scope>
    <source>
        <strain evidence="4 5">2-325</strain>
    </source>
</reference>
<dbReference type="Pfam" id="PF01510">
    <property type="entry name" value="Amidase_2"/>
    <property type="match status" value="1"/>
</dbReference>
<keyword evidence="5" id="KW-1185">Reference proteome</keyword>
<name>A0ABV5D087_9ACTN</name>
<keyword evidence="4" id="KW-0378">Hydrolase</keyword>
<dbReference type="EMBL" id="JBCGDC010000160">
    <property type="protein sequence ID" value="MFB6397677.1"/>
    <property type="molecule type" value="Genomic_DNA"/>
</dbReference>
<sequence>MSLPPLSRRAMMRGAVLVGVGAATGGLHTLTSSPAHAAVARPTMHGTASWGARAPRTPVSLISGRPNKVIIHHTATANQTDYSLARAQSLARAVQNFHMDSNGWIDSGQQFTVSRGGHIMEGRHRSIETLNGGSSFVFGTHAGAQNNQSIGIENEGTYMTVGPTTALYNSLVNLVAYTCQQYSIPASQIYGHRDFMATACPGDVLYARLPQLRADVAARLSGGSGGFTAIVDNTTAGRFTASGNWGTSSFSTQRHGTDYRFADPVLASDTAWFKVNIPSAGTYQVDAWWAANAGYNSSTPYIVATSGGNQTIRMNQQINGGQWRNLGSFHLNAGDYNVVGVSRWTSAAGYVIADAVRIRN</sequence>
<dbReference type="SMART" id="SM00644">
    <property type="entry name" value="Ami_2"/>
    <property type="match status" value="1"/>
</dbReference>
<accession>A0ABV5D087</accession>
<dbReference type="PROSITE" id="PS51318">
    <property type="entry name" value="TAT"/>
    <property type="match status" value="1"/>
</dbReference>
<dbReference type="SUPFAM" id="SSF55846">
    <property type="entry name" value="N-acetylmuramoyl-L-alanine amidase-like"/>
    <property type="match status" value="1"/>
</dbReference>
<dbReference type="Gene3D" id="2.60.120.260">
    <property type="entry name" value="Galactose-binding domain-like"/>
    <property type="match status" value="1"/>
</dbReference>
<evidence type="ECO:0000259" key="3">
    <source>
        <dbReference type="SMART" id="SM00701"/>
    </source>
</evidence>
<dbReference type="Pfam" id="PF25275">
    <property type="entry name" value="Golvesin_C"/>
    <property type="match status" value="1"/>
</dbReference>
<dbReference type="RefSeq" id="WP_364206179.1">
    <property type="nucleotide sequence ID" value="NZ_JBCGDC010000160.1"/>
</dbReference>
<dbReference type="InterPro" id="IPR006311">
    <property type="entry name" value="TAT_signal"/>
</dbReference>
<dbReference type="CDD" id="cd06583">
    <property type="entry name" value="PGRP"/>
    <property type="match status" value="1"/>
</dbReference>
<dbReference type="InterPro" id="IPR033803">
    <property type="entry name" value="CBD-like_Golvesin-Xly"/>
</dbReference>
<dbReference type="CDD" id="cd14488">
    <property type="entry name" value="CBM6-CBM35-CBM36_like_2"/>
    <property type="match status" value="1"/>
</dbReference>
<feature type="domain" description="N-acetylmuramoyl-L-alanine amidase" evidence="2">
    <location>
        <begin position="54"/>
        <end position="202"/>
    </location>
</feature>
<evidence type="ECO:0000313" key="5">
    <source>
        <dbReference type="Proteomes" id="UP001582793"/>
    </source>
</evidence>
<dbReference type="GO" id="GO:0008745">
    <property type="term" value="F:N-acetylmuramoyl-L-alanine amidase activity"/>
    <property type="evidence" value="ECO:0007669"/>
    <property type="project" value="UniProtKB-EC"/>
</dbReference>
<dbReference type="EC" id="3.5.1.28" evidence="4"/>
<organism evidence="4 5">
    <name type="scientific">Polymorphospora lycopeni</name>
    <dbReference type="NCBI Taxonomy" id="3140240"/>
    <lineage>
        <taxon>Bacteria</taxon>
        <taxon>Bacillati</taxon>
        <taxon>Actinomycetota</taxon>
        <taxon>Actinomycetes</taxon>
        <taxon>Micromonosporales</taxon>
        <taxon>Micromonosporaceae</taxon>
        <taxon>Polymorphospora</taxon>
    </lineage>
</organism>
<evidence type="ECO:0000259" key="2">
    <source>
        <dbReference type="SMART" id="SM00644"/>
    </source>
</evidence>
<dbReference type="InterPro" id="IPR006619">
    <property type="entry name" value="PGRP_domain_met/bac"/>
</dbReference>
<dbReference type="PANTHER" id="PTHR11022">
    <property type="entry name" value="PEPTIDOGLYCAN RECOGNITION PROTEIN"/>
    <property type="match status" value="1"/>
</dbReference>
<evidence type="ECO:0000313" key="4">
    <source>
        <dbReference type="EMBL" id="MFB6397677.1"/>
    </source>
</evidence>